<evidence type="ECO:0000313" key="6">
    <source>
        <dbReference type="EMBL" id="OZI36978.1"/>
    </source>
</evidence>
<dbReference type="PANTHER" id="PTHR30346:SF28">
    <property type="entry name" value="HTH-TYPE TRANSCRIPTIONAL REGULATOR CYNR"/>
    <property type="match status" value="1"/>
</dbReference>
<evidence type="ECO:0000259" key="5">
    <source>
        <dbReference type="PROSITE" id="PS50931"/>
    </source>
</evidence>
<keyword evidence="3" id="KW-0238">DNA-binding</keyword>
<keyword evidence="7" id="KW-1185">Reference proteome</keyword>
<organism evidence="6 7">
    <name type="scientific">Bordetella genomosp. 10</name>
    <dbReference type="NCBI Taxonomy" id="1416804"/>
    <lineage>
        <taxon>Bacteria</taxon>
        <taxon>Pseudomonadati</taxon>
        <taxon>Pseudomonadota</taxon>
        <taxon>Betaproteobacteria</taxon>
        <taxon>Burkholderiales</taxon>
        <taxon>Alcaligenaceae</taxon>
        <taxon>Bordetella</taxon>
    </lineage>
</organism>
<evidence type="ECO:0000313" key="7">
    <source>
        <dbReference type="Proteomes" id="UP000216020"/>
    </source>
</evidence>
<dbReference type="AlphaFoldDB" id="A0A261SHR3"/>
<evidence type="ECO:0000256" key="1">
    <source>
        <dbReference type="ARBA" id="ARBA00009437"/>
    </source>
</evidence>
<dbReference type="InterPro" id="IPR036388">
    <property type="entry name" value="WH-like_DNA-bd_sf"/>
</dbReference>
<evidence type="ECO:0000256" key="3">
    <source>
        <dbReference type="ARBA" id="ARBA00023125"/>
    </source>
</evidence>
<feature type="domain" description="HTH lysR-type" evidence="5">
    <location>
        <begin position="10"/>
        <end position="67"/>
    </location>
</feature>
<protein>
    <recommendedName>
        <fullName evidence="5">HTH lysR-type domain-containing protein</fullName>
    </recommendedName>
</protein>
<dbReference type="InterPro" id="IPR036390">
    <property type="entry name" value="WH_DNA-bd_sf"/>
</dbReference>
<dbReference type="Pfam" id="PF03466">
    <property type="entry name" value="LysR_substrate"/>
    <property type="match status" value="1"/>
</dbReference>
<accession>A0A261SHR3</accession>
<name>A0A261SHR3_9BORD</name>
<dbReference type="SUPFAM" id="SSF46785">
    <property type="entry name" value="Winged helix' DNA-binding domain"/>
    <property type="match status" value="1"/>
</dbReference>
<dbReference type="InterPro" id="IPR000847">
    <property type="entry name" value="LysR_HTH_N"/>
</dbReference>
<dbReference type="GO" id="GO:0003700">
    <property type="term" value="F:DNA-binding transcription factor activity"/>
    <property type="evidence" value="ECO:0007669"/>
    <property type="project" value="InterPro"/>
</dbReference>
<dbReference type="Gene3D" id="1.10.10.10">
    <property type="entry name" value="Winged helix-like DNA-binding domain superfamily/Winged helix DNA-binding domain"/>
    <property type="match status" value="1"/>
</dbReference>
<dbReference type="GO" id="GO:0032993">
    <property type="term" value="C:protein-DNA complex"/>
    <property type="evidence" value="ECO:0007669"/>
    <property type="project" value="TreeGrafter"/>
</dbReference>
<comment type="caution">
    <text evidence="6">The sequence shown here is derived from an EMBL/GenBank/DDBJ whole genome shotgun (WGS) entry which is preliminary data.</text>
</comment>
<dbReference type="GO" id="GO:0003677">
    <property type="term" value="F:DNA binding"/>
    <property type="evidence" value="ECO:0007669"/>
    <property type="project" value="UniProtKB-KW"/>
</dbReference>
<dbReference type="SUPFAM" id="SSF53850">
    <property type="entry name" value="Periplasmic binding protein-like II"/>
    <property type="match status" value="1"/>
</dbReference>
<sequence length="296" mass="32745">MAAGASIPDMDTAFLQDFIQVVEAGSIAQVARQNGLTPAAVNLRIKKVEDELGYRLLTRSGRSVTATAEGLQILAQARRVMEEVRNLKMAGQGPIVVGRLSLGAFDSAMSTLIPPLMERVIARHPNLEVNLVKAYSVHLYAQVCDGEMDAALILQPQFQMPKNLEWRRVRDEPLVVLAPASLAEVDPNQLLRANPHICYDRKLWGGQLAAQYLRQHDIHPKIRIETASIEIIARLVSRGLGVALVPDGAGELLEDIKLRKIPLPGNEHFRSVGLLWNRQSARVALLHEIYDMVRGL</sequence>
<evidence type="ECO:0000256" key="2">
    <source>
        <dbReference type="ARBA" id="ARBA00023015"/>
    </source>
</evidence>
<reference evidence="7" key="1">
    <citation type="submission" date="2017-05" db="EMBL/GenBank/DDBJ databases">
        <title>Complete and WGS of Bordetella genogroups.</title>
        <authorList>
            <person name="Spilker T."/>
            <person name="Lipuma J."/>
        </authorList>
    </citation>
    <scope>NUCLEOTIDE SEQUENCE [LARGE SCALE GENOMIC DNA]</scope>
    <source>
        <strain evidence="7">AU16122</strain>
    </source>
</reference>
<dbReference type="PANTHER" id="PTHR30346">
    <property type="entry name" value="TRANSCRIPTIONAL DUAL REGULATOR HCAR-RELATED"/>
    <property type="match status" value="1"/>
</dbReference>
<dbReference type="OrthoDB" id="9803735at2"/>
<gene>
    <name evidence="6" type="ORF">CAL29_00600</name>
</gene>
<dbReference type="PROSITE" id="PS50931">
    <property type="entry name" value="HTH_LYSR"/>
    <property type="match status" value="1"/>
</dbReference>
<dbReference type="Gene3D" id="3.40.190.290">
    <property type="match status" value="1"/>
</dbReference>
<keyword evidence="2" id="KW-0805">Transcription regulation</keyword>
<comment type="similarity">
    <text evidence="1">Belongs to the LysR transcriptional regulatory family.</text>
</comment>
<dbReference type="Proteomes" id="UP000216020">
    <property type="component" value="Unassembled WGS sequence"/>
</dbReference>
<dbReference type="EMBL" id="NEVM01000001">
    <property type="protein sequence ID" value="OZI36978.1"/>
    <property type="molecule type" value="Genomic_DNA"/>
</dbReference>
<dbReference type="InterPro" id="IPR005119">
    <property type="entry name" value="LysR_subst-bd"/>
</dbReference>
<keyword evidence="4" id="KW-0804">Transcription</keyword>
<proteinExistence type="inferred from homology"/>
<evidence type="ECO:0000256" key="4">
    <source>
        <dbReference type="ARBA" id="ARBA00023163"/>
    </source>
</evidence>
<dbReference type="Pfam" id="PF00126">
    <property type="entry name" value="HTH_1"/>
    <property type="match status" value="1"/>
</dbReference>